<sequence>AMGRGSGFLIGLLGAVWLLGSGHGEQQPPETAAQRCFCQVSYVYFDAAGPDALRGTLSARGASLRLFLPRIRLRCCCLVAGTESSARLAWRGPGPRGSLDFGAPSGAWDQERGVGARG</sequence>
<dbReference type="Proteomes" id="UP001266305">
    <property type="component" value="Unassembled WGS sequence"/>
</dbReference>
<name>A0ABQ9V4B9_SAGOE</name>
<feature type="region of interest" description="Disordered" evidence="1">
    <location>
        <begin position="91"/>
        <end position="118"/>
    </location>
</feature>
<evidence type="ECO:0000256" key="2">
    <source>
        <dbReference type="SAM" id="SignalP"/>
    </source>
</evidence>
<organism evidence="3 4">
    <name type="scientific">Saguinus oedipus</name>
    <name type="common">Cotton-top tamarin</name>
    <name type="synonym">Oedipomidas oedipus</name>
    <dbReference type="NCBI Taxonomy" id="9490"/>
    <lineage>
        <taxon>Eukaryota</taxon>
        <taxon>Metazoa</taxon>
        <taxon>Chordata</taxon>
        <taxon>Craniata</taxon>
        <taxon>Vertebrata</taxon>
        <taxon>Euteleostomi</taxon>
        <taxon>Mammalia</taxon>
        <taxon>Eutheria</taxon>
        <taxon>Euarchontoglires</taxon>
        <taxon>Primates</taxon>
        <taxon>Haplorrhini</taxon>
        <taxon>Platyrrhini</taxon>
        <taxon>Cebidae</taxon>
        <taxon>Callitrichinae</taxon>
        <taxon>Saguinus</taxon>
    </lineage>
</organism>
<evidence type="ECO:0000256" key="1">
    <source>
        <dbReference type="SAM" id="MobiDB-lite"/>
    </source>
</evidence>
<feature type="compositionally biased region" description="Basic and acidic residues" evidence="1">
    <location>
        <begin position="109"/>
        <end position="118"/>
    </location>
</feature>
<gene>
    <name evidence="3" type="ORF">P7K49_018065</name>
</gene>
<feature type="signal peptide" evidence="2">
    <location>
        <begin position="1"/>
        <end position="24"/>
    </location>
</feature>
<protein>
    <submittedName>
        <fullName evidence="3">Uncharacterized protein</fullName>
    </submittedName>
</protein>
<keyword evidence="2" id="KW-0732">Signal</keyword>
<evidence type="ECO:0000313" key="3">
    <source>
        <dbReference type="EMBL" id="KAK2104209.1"/>
    </source>
</evidence>
<proteinExistence type="predicted"/>
<comment type="caution">
    <text evidence="3">The sequence shown here is derived from an EMBL/GenBank/DDBJ whole genome shotgun (WGS) entry which is preliminary data.</text>
</comment>
<keyword evidence="4" id="KW-1185">Reference proteome</keyword>
<feature type="non-terminal residue" evidence="3">
    <location>
        <position position="1"/>
    </location>
</feature>
<accession>A0ABQ9V4B9</accession>
<evidence type="ECO:0000313" key="4">
    <source>
        <dbReference type="Proteomes" id="UP001266305"/>
    </source>
</evidence>
<feature type="chain" id="PRO_5045205610" evidence="2">
    <location>
        <begin position="25"/>
        <end position="118"/>
    </location>
</feature>
<reference evidence="3 4" key="1">
    <citation type="submission" date="2023-05" db="EMBL/GenBank/DDBJ databases">
        <title>B98-5 Cell Line De Novo Hybrid Assembly: An Optical Mapping Approach.</title>
        <authorList>
            <person name="Kananen K."/>
            <person name="Auerbach J.A."/>
            <person name="Kautto E."/>
            <person name="Blachly J.S."/>
        </authorList>
    </citation>
    <scope>NUCLEOTIDE SEQUENCE [LARGE SCALE GENOMIC DNA]</scope>
    <source>
        <strain evidence="3">B95-8</strain>
        <tissue evidence="3">Cell line</tissue>
    </source>
</reference>
<dbReference type="EMBL" id="JASSZA010000008">
    <property type="protein sequence ID" value="KAK2104209.1"/>
    <property type="molecule type" value="Genomic_DNA"/>
</dbReference>